<evidence type="ECO:0000256" key="4">
    <source>
        <dbReference type="ARBA" id="ARBA00023088"/>
    </source>
</evidence>
<dbReference type="Proteomes" id="UP001596455">
    <property type="component" value="Unassembled WGS sequence"/>
</dbReference>
<evidence type="ECO:0000256" key="2">
    <source>
        <dbReference type="ARBA" id="ARBA00022525"/>
    </source>
</evidence>
<comment type="caution">
    <text evidence="9">The sequence shown here is derived from an EMBL/GenBank/DDBJ whole genome shotgun (WGS) entry which is preliminary data.</text>
</comment>
<dbReference type="InterPro" id="IPR008334">
    <property type="entry name" value="5'-Nucleotdase_C"/>
</dbReference>
<evidence type="ECO:0000259" key="8">
    <source>
        <dbReference type="PROSITE" id="PS50847"/>
    </source>
</evidence>
<dbReference type="InterPro" id="IPR018247">
    <property type="entry name" value="EF_Hand_1_Ca_BS"/>
</dbReference>
<feature type="signal peptide" evidence="5">
    <location>
        <begin position="1"/>
        <end position="36"/>
    </location>
</feature>
<dbReference type="EMBL" id="JBHTCQ010000005">
    <property type="protein sequence ID" value="MFC7407173.1"/>
    <property type="molecule type" value="Genomic_DNA"/>
</dbReference>
<name>A0ABW2QF62_9MICO</name>
<dbReference type="SUPFAM" id="SSF55816">
    <property type="entry name" value="5'-nucleotidase (syn. UDP-sugar hydrolase), C-terminal domain"/>
    <property type="match status" value="1"/>
</dbReference>
<evidence type="ECO:0000313" key="9">
    <source>
        <dbReference type="EMBL" id="MFC7407173.1"/>
    </source>
</evidence>
<dbReference type="PROSITE" id="PS00018">
    <property type="entry name" value="EF_HAND_1"/>
    <property type="match status" value="1"/>
</dbReference>
<keyword evidence="4" id="KW-0572">Peptidoglycan-anchor</keyword>
<evidence type="ECO:0000256" key="5">
    <source>
        <dbReference type="RuleBase" id="RU362119"/>
    </source>
</evidence>
<proteinExistence type="inferred from homology"/>
<keyword evidence="1" id="KW-0134">Cell wall</keyword>
<keyword evidence="2" id="KW-0964">Secreted</keyword>
<dbReference type="Pfam" id="PF00149">
    <property type="entry name" value="Metallophos"/>
    <property type="match status" value="1"/>
</dbReference>
<feature type="transmembrane region" description="Helical" evidence="7">
    <location>
        <begin position="690"/>
        <end position="708"/>
    </location>
</feature>
<dbReference type="Gene3D" id="3.60.21.10">
    <property type="match status" value="1"/>
</dbReference>
<comment type="similarity">
    <text evidence="5">Belongs to the 5'-nucleotidase family.</text>
</comment>
<keyword evidence="10" id="KW-1185">Reference proteome</keyword>
<feature type="domain" description="Gram-positive cocci surface proteins LPxTG" evidence="8">
    <location>
        <begin position="680"/>
        <end position="715"/>
    </location>
</feature>
<reference evidence="10" key="1">
    <citation type="journal article" date="2019" name="Int. J. Syst. Evol. Microbiol.">
        <title>The Global Catalogue of Microorganisms (GCM) 10K type strain sequencing project: providing services to taxonomists for standard genome sequencing and annotation.</title>
        <authorList>
            <consortium name="The Broad Institute Genomics Platform"/>
            <consortium name="The Broad Institute Genome Sequencing Center for Infectious Disease"/>
            <person name="Wu L."/>
            <person name="Ma J."/>
        </authorList>
    </citation>
    <scope>NUCLEOTIDE SEQUENCE [LARGE SCALE GENOMIC DNA]</scope>
    <source>
        <strain evidence="10">JCM 1490</strain>
    </source>
</reference>
<dbReference type="PRINTS" id="PR01607">
    <property type="entry name" value="APYRASEFAMLY"/>
</dbReference>
<keyword evidence="5" id="KW-0547">Nucleotide-binding</keyword>
<gene>
    <name evidence="9" type="ORF">ACFQQL_18815</name>
</gene>
<dbReference type="PROSITE" id="PS50847">
    <property type="entry name" value="GRAM_POS_ANCHORING"/>
    <property type="match status" value="1"/>
</dbReference>
<evidence type="ECO:0000313" key="10">
    <source>
        <dbReference type="Proteomes" id="UP001596455"/>
    </source>
</evidence>
<feature type="chain" id="PRO_5045006137" evidence="5">
    <location>
        <begin position="37"/>
        <end position="715"/>
    </location>
</feature>
<dbReference type="Gene3D" id="3.90.780.10">
    <property type="entry name" value="5'-Nucleotidase, C-terminal domain"/>
    <property type="match status" value="1"/>
</dbReference>
<dbReference type="PANTHER" id="PTHR11575">
    <property type="entry name" value="5'-NUCLEOTIDASE-RELATED"/>
    <property type="match status" value="1"/>
</dbReference>
<keyword evidence="7" id="KW-0472">Membrane</keyword>
<evidence type="ECO:0000256" key="6">
    <source>
        <dbReference type="SAM" id="MobiDB-lite"/>
    </source>
</evidence>
<dbReference type="InterPro" id="IPR036907">
    <property type="entry name" value="5'-Nucleotdase_C_sf"/>
</dbReference>
<evidence type="ECO:0000256" key="1">
    <source>
        <dbReference type="ARBA" id="ARBA00022512"/>
    </source>
</evidence>
<dbReference type="InterPro" id="IPR029052">
    <property type="entry name" value="Metallo-depent_PP-like"/>
</dbReference>
<keyword evidence="5" id="KW-0378">Hydrolase</keyword>
<dbReference type="PANTHER" id="PTHR11575:SF24">
    <property type="entry name" value="5'-NUCLEOTIDASE"/>
    <property type="match status" value="1"/>
</dbReference>
<keyword evidence="7" id="KW-1133">Transmembrane helix</keyword>
<sequence length="715" mass="74201">MPRSSARRRAPMLRPAAALGVLSLSAVGLGALPAAAIEEDDGTVTIDILDVADFHGALVQAPGLADLVSGFTAENPDTVFVSAGDNIGGSTFESAIQDDEPTIDVLNQMGLATSAVGNHEFDRGYEDLVGRVADRADFEYTGANVQGGSPELPAFSVWEAPAGVSVGFVGAVTTSTPEAVSPDGIAGLTFSDEAEAVNETAAELSDGNPDNGEADVVVALVHEAAYDSLTGGLSDDVDALFTGHSHLEVNDTIGGRPVLQTVNGGEQLAHLRINYDPETDEVSTVTQEILPVGTYEPGTRELTRPDGSVVDVGTLDPAVGQVADTVDAAFAEAEELGAQQVGTVTASFNRGTNDGTNTGGNRGTESTLGNLLADAYVWKAEDLGQDVDLGVMNPGGLRADLDPNGDGVVTYSELATVSPFGNTLTVADLTGAQLVTMLEQQWLQPSEEDHSSLRLGLSSGVQYYYDPTAEPGSRVLGLEIDGEPVDPEATYRVATINFLAAGGDSFDVFTEASAVNDTGYVDRDATVDYLAANQELTPDYTQRSIGVTFLSDPAAEYQGGEEVALDLSSLSFTSDEPKPEEVTLLMDGEEIGRYPVDNTVTAGTDETGQASVTFTVPDLSAYEDGDVITFELVFGATEESVQTIPFTLEVTGQGATPAPPTGDPGEEPGDDPGEAPIDQLPETGTEPEELAAVAAALILLGTAGILLARRRTVTA</sequence>
<accession>A0ABW2QF62</accession>
<dbReference type="SUPFAM" id="SSF56300">
    <property type="entry name" value="Metallo-dependent phosphatases"/>
    <property type="match status" value="1"/>
</dbReference>
<organism evidence="9 10">
    <name type="scientific">Georgenia alba</name>
    <dbReference type="NCBI Taxonomy" id="2233858"/>
    <lineage>
        <taxon>Bacteria</taxon>
        <taxon>Bacillati</taxon>
        <taxon>Actinomycetota</taxon>
        <taxon>Actinomycetes</taxon>
        <taxon>Micrococcales</taxon>
        <taxon>Bogoriellaceae</taxon>
        <taxon>Georgenia</taxon>
    </lineage>
</organism>
<evidence type="ECO:0000256" key="7">
    <source>
        <dbReference type="SAM" id="Phobius"/>
    </source>
</evidence>
<feature type="compositionally biased region" description="Acidic residues" evidence="6">
    <location>
        <begin position="664"/>
        <end position="673"/>
    </location>
</feature>
<dbReference type="Pfam" id="PF00746">
    <property type="entry name" value="Gram_pos_anchor"/>
    <property type="match status" value="1"/>
</dbReference>
<keyword evidence="7" id="KW-0812">Transmembrane</keyword>
<evidence type="ECO:0000256" key="3">
    <source>
        <dbReference type="ARBA" id="ARBA00022729"/>
    </source>
</evidence>
<keyword evidence="3 5" id="KW-0732">Signal</keyword>
<dbReference type="NCBIfam" id="TIGR01167">
    <property type="entry name" value="LPXTG_anchor"/>
    <property type="match status" value="1"/>
</dbReference>
<dbReference type="InterPro" id="IPR006179">
    <property type="entry name" value="5_nucleotidase/apyrase"/>
</dbReference>
<dbReference type="RefSeq" id="WP_382396699.1">
    <property type="nucleotide sequence ID" value="NZ_JBHTCQ010000005.1"/>
</dbReference>
<dbReference type="InterPro" id="IPR019931">
    <property type="entry name" value="LPXTG_anchor"/>
</dbReference>
<protein>
    <submittedName>
        <fullName evidence="9">Bifunctional metallophosphatase/5'-nucleotidase</fullName>
    </submittedName>
</protein>
<dbReference type="Pfam" id="PF02872">
    <property type="entry name" value="5_nucleotid_C"/>
    <property type="match status" value="1"/>
</dbReference>
<feature type="region of interest" description="Disordered" evidence="6">
    <location>
        <begin position="650"/>
        <end position="685"/>
    </location>
</feature>
<dbReference type="InterPro" id="IPR004843">
    <property type="entry name" value="Calcineurin-like_PHP"/>
</dbReference>